<dbReference type="RefSeq" id="WP_135499344.1">
    <property type="nucleotide sequence ID" value="NZ_SRLD01000049.1"/>
</dbReference>
<dbReference type="GO" id="GO:0005886">
    <property type="term" value="C:plasma membrane"/>
    <property type="evidence" value="ECO:0007669"/>
    <property type="project" value="TreeGrafter"/>
</dbReference>
<dbReference type="InterPro" id="IPR050187">
    <property type="entry name" value="Lipid_Phosphate_FormReg"/>
</dbReference>
<keyword evidence="3" id="KW-0808">Transferase</keyword>
<evidence type="ECO:0000256" key="9">
    <source>
        <dbReference type="ARBA" id="ARBA00023098"/>
    </source>
</evidence>
<evidence type="ECO:0000256" key="7">
    <source>
        <dbReference type="ARBA" id="ARBA00022840"/>
    </source>
</evidence>
<protein>
    <submittedName>
        <fullName evidence="13">Diacylglycerol kinase family lipid kinase</fullName>
    </submittedName>
</protein>
<dbReference type="SMART" id="SM00046">
    <property type="entry name" value="DAGKc"/>
    <property type="match status" value="1"/>
</dbReference>
<accession>A0A4Z0PG99</accession>
<evidence type="ECO:0000256" key="10">
    <source>
        <dbReference type="ARBA" id="ARBA00023209"/>
    </source>
</evidence>
<dbReference type="PROSITE" id="PS50146">
    <property type="entry name" value="DAGK"/>
    <property type="match status" value="1"/>
</dbReference>
<keyword evidence="9" id="KW-0443">Lipid metabolism</keyword>
<dbReference type="AlphaFoldDB" id="A0A4Z0PG99"/>
<evidence type="ECO:0000256" key="11">
    <source>
        <dbReference type="ARBA" id="ARBA00023264"/>
    </source>
</evidence>
<keyword evidence="5" id="KW-0547">Nucleotide-binding</keyword>
<organism evidence="13 14">
    <name type="scientific">Hymenobacter elongatus</name>
    <dbReference type="NCBI Taxonomy" id="877208"/>
    <lineage>
        <taxon>Bacteria</taxon>
        <taxon>Pseudomonadati</taxon>
        <taxon>Bacteroidota</taxon>
        <taxon>Cytophagia</taxon>
        <taxon>Cytophagales</taxon>
        <taxon>Hymenobacteraceae</taxon>
        <taxon>Hymenobacter</taxon>
    </lineage>
</organism>
<evidence type="ECO:0000256" key="2">
    <source>
        <dbReference type="ARBA" id="ARBA00022516"/>
    </source>
</evidence>
<keyword evidence="4" id="KW-0479">Metal-binding</keyword>
<dbReference type="GO" id="GO:0008654">
    <property type="term" value="P:phospholipid biosynthetic process"/>
    <property type="evidence" value="ECO:0007669"/>
    <property type="project" value="UniProtKB-KW"/>
</dbReference>
<evidence type="ECO:0000256" key="6">
    <source>
        <dbReference type="ARBA" id="ARBA00022777"/>
    </source>
</evidence>
<comment type="caution">
    <text evidence="13">The sequence shown here is derived from an EMBL/GenBank/DDBJ whole genome shotgun (WGS) entry which is preliminary data.</text>
</comment>
<dbReference type="SUPFAM" id="SSF111331">
    <property type="entry name" value="NAD kinase/diacylglycerol kinase-like"/>
    <property type="match status" value="1"/>
</dbReference>
<dbReference type="InterPro" id="IPR016064">
    <property type="entry name" value="NAD/diacylglycerol_kinase_sf"/>
</dbReference>
<dbReference type="Pfam" id="PF19279">
    <property type="entry name" value="YegS_C"/>
    <property type="match status" value="1"/>
</dbReference>
<name>A0A4Z0PG99_9BACT</name>
<keyword evidence="6 13" id="KW-0418">Kinase</keyword>
<evidence type="ECO:0000256" key="1">
    <source>
        <dbReference type="ARBA" id="ARBA00001946"/>
    </source>
</evidence>
<comment type="cofactor">
    <cofactor evidence="1">
        <name>Mg(2+)</name>
        <dbReference type="ChEBI" id="CHEBI:18420"/>
    </cofactor>
</comment>
<dbReference type="GO" id="GO:0046872">
    <property type="term" value="F:metal ion binding"/>
    <property type="evidence" value="ECO:0007669"/>
    <property type="project" value="UniProtKB-KW"/>
</dbReference>
<evidence type="ECO:0000313" key="14">
    <source>
        <dbReference type="Proteomes" id="UP000297739"/>
    </source>
</evidence>
<evidence type="ECO:0000259" key="12">
    <source>
        <dbReference type="PROSITE" id="PS50146"/>
    </source>
</evidence>
<dbReference type="GO" id="GO:0005524">
    <property type="term" value="F:ATP binding"/>
    <property type="evidence" value="ECO:0007669"/>
    <property type="project" value="UniProtKB-KW"/>
</dbReference>
<dbReference type="OrthoDB" id="9786026at2"/>
<dbReference type="InterPro" id="IPR045540">
    <property type="entry name" value="YegS/DAGK_C"/>
</dbReference>
<sequence length="301" mass="32088">MSAKLRICFLINPNSGTDRRQNVPALLAQYLPAEAVDYEVRPTQYAGHAVELARQAAAEGFRIVVAVGGDGTVNEVGRGLLGTQAALGILPRGSGNGLARHLQVPLALPAAIRQLANPAFQRIDVGYINERPFFCTAGLGFDAHVSRCFAQAGTRGLGTYVQVALREYRRFRPTAITVTMQDKTFATSCYVLAFANAAQYGNNAYIAPLADISDGLLDLCLIDALPLWRAVRVSVGLALGNLPASGAAVYHTCSQVQVQAAQALGFHVDGDYVGDAREFAVTLEPLALEVAVPARYTEIVT</sequence>
<dbReference type="PANTHER" id="PTHR12358:SF106">
    <property type="entry name" value="LIPID KINASE YEGS"/>
    <property type="match status" value="1"/>
</dbReference>
<evidence type="ECO:0000256" key="5">
    <source>
        <dbReference type="ARBA" id="ARBA00022741"/>
    </source>
</evidence>
<evidence type="ECO:0000256" key="3">
    <source>
        <dbReference type="ARBA" id="ARBA00022679"/>
    </source>
</evidence>
<dbReference type="Proteomes" id="UP000297739">
    <property type="component" value="Unassembled WGS sequence"/>
</dbReference>
<feature type="domain" description="DAGKc" evidence="12">
    <location>
        <begin position="2"/>
        <end position="132"/>
    </location>
</feature>
<dbReference type="GO" id="GO:0016301">
    <property type="term" value="F:kinase activity"/>
    <property type="evidence" value="ECO:0007669"/>
    <property type="project" value="UniProtKB-KW"/>
</dbReference>
<evidence type="ECO:0000313" key="13">
    <source>
        <dbReference type="EMBL" id="TGE13832.1"/>
    </source>
</evidence>
<gene>
    <name evidence="13" type="ORF">E5J99_18705</name>
</gene>
<reference evidence="13 14" key="1">
    <citation type="submission" date="2019-04" db="EMBL/GenBank/DDBJ databases">
        <authorList>
            <person name="Feng G."/>
            <person name="Zhang J."/>
            <person name="Zhu H."/>
        </authorList>
    </citation>
    <scope>NUCLEOTIDE SEQUENCE [LARGE SCALE GENOMIC DNA]</scope>
    <source>
        <strain evidence="13 14">JCM 17223</strain>
    </source>
</reference>
<keyword evidence="2" id="KW-0444">Lipid biosynthesis</keyword>
<dbReference type="InterPro" id="IPR005218">
    <property type="entry name" value="Diacylglycerol/lipid_kinase"/>
</dbReference>
<dbReference type="InterPro" id="IPR017438">
    <property type="entry name" value="ATP-NAD_kinase_N"/>
</dbReference>
<dbReference type="EMBL" id="SRLD01000049">
    <property type="protein sequence ID" value="TGE13832.1"/>
    <property type="molecule type" value="Genomic_DNA"/>
</dbReference>
<keyword evidence="7" id="KW-0067">ATP-binding</keyword>
<evidence type="ECO:0000256" key="4">
    <source>
        <dbReference type="ARBA" id="ARBA00022723"/>
    </source>
</evidence>
<evidence type="ECO:0000256" key="8">
    <source>
        <dbReference type="ARBA" id="ARBA00022842"/>
    </source>
</evidence>
<keyword evidence="11" id="KW-1208">Phospholipid metabolism</keyword>
<dbReference type="InterPro" id="IPR001206">
    <property type="entry name" value="Diacylglycerol_kinase_cat_dom"/>
</dbReference>
<keyword evidence="8" id="KW-0460">Magnesium</keyword>
<keyword evidence="10" id="KW-0594">Phospholipid biosynthesis</keyword>
<dbReference type="Pfam" id="PF00781">
    <property type="entry name" value="DAGK_cat"/>
    <property type="match status" value="1"/>
</dbReference>
<dbReference type="PANTHER" id="PTHR12358">
    <property type="entry name" value="SPHINGOSINE KINASE"/>
    <property type="match status" value="1"/>
</dbReference>
<keyword evidence="14" id="KW-1185">Reference proteome</keyword>
<dbReference type="NCBIfam" id="TIGR00147">
    <property type="entry name" value="YegS/Rv2252/BmrU family lipid kinase"/>
    <property type="match status" value="1"/>
</dbReference>
<dbReference type="Gene3D" id="3.40.50.10330">
    <property type="entry name" value="Probable inorganic polyphosphate/atp-NAD kinase, domain 1"/>
    <property type="match status" value="1"/>
</dbReference>
<dbReference type="Gene3D" id="2.60.200.40">
    <property type="match status" value="1"/>
</dbReference>
<proteinExistence type="predicted"/>